<dbReference type="SUPFAM" id="SSF101744">
    <property type="entry name" value="Rof/RNase P subunit-like"/>
    <property type="match status" value="1"/>
</dbReference>
<dbReference type="HOGENOM" id="CLU_107020_2_1_2"/>
<dbReference type="KEGG" id="apo:Arcpr_1353"/>
<dbReference type="NCBIfam" id="NF046110">
    <property type="entry name" value="RNaseP1Mthb"/>
    <property type="match status" value="1"/>
</dbReference>
<evidence type="ECO:0000256" key="1">
    <source>
        <dbReference type="ARBA" id="ARBA00022490"/>
    </source>
</evidence>
<dbReference type="GO" id="GO:0005737">
    <property type="term" value="C:cytoplasm"/>
    <property type="evidence" value="ECO:0007669"/>
    <property type="project" value="UniProtKB-SubCell"/>
</dbReference>
<dbReference type="GO" id="GO:0003723">
    <property type="term" value="F:RNA binding"/>
    <property type="evidence" value="ECO:0007669"/>
    <property type="project" value="InterPro"/>
</dbReference>
<dbReference type="EC" id="3.1.26.5" evidence="6"/>
<evidence type="ECO:0000313" key="7">
    <source>
        <dbReference type="EMBL" id="ADB58402.1"/>
    </source>
</evidence>
<dbReference type="AlphaFoldDB" id="D2RE58"/>
<comment type="subcellular location">
    <subcellularLocation>
        <location evidence="6">Cytoplasm</location>
    </subcellularLocation>
</comment>
<evidence type="ECO:0000256" key="6">
    <source>
        <dbReference type="HAMAP-Rule" id="MF_00754"/>
    </source>
</evidence>
<evidence type="ECO:0000256" key="5">
    <source>
        <dbReference type="ARBA" id="ARBA00022801"/>
    </source>
</evidence>
<dbReference type="SMART" id="SM00538">
    <property type="entry name" value="POP4"/>
    <property type="match status" value="1"/>
</dbReference>
<keyword evidence="8" id="KW-1185">Reference proteome</keyword>
<dbReference type="GeneID" id="8740040"/>
<dbReference type="OrthoDB" id="39019at2157"/>
<sequence length="99" mass="11372">MRPEFVIAHEWIGLEVEVVRSPNPCEVGIRGKVVDETKNTLKISTEKGLKTVIKRGRTFRVKFAGKVLDVSGDLINFRPEERIKRGLMLLKRAKGVWIW</sequence>
<comment type="catalytic activity">
    <reaction evidence="6">
        <text>Endonucleolytic cleavage of RNA, removing 5'-extranucleotides from tRNA precursor.</text>
        <dbReference type="EC" id="3.1.26.5"/>
    </reaction>
</comment>
<protein>
    <recommendedName>
        <fullName evidence="6">Ribonuclease P protein component 1</fullName>
        <shortName evidence="6">RNase P component 1</shortName>
        <ecNumber evidence="6">3.1.26.5</ecNumber>
    </recommendedName>
    <alternativeName>
        <fullName evidence="6">Rpp29</fullName>
    </alternativeName>
</protein>
<dbReference type="EMBL" id="CP001857">
    <property type="protein sequence ID" value="ADB58402.1"/>
    <property type="molecule type" value="Genomic_DNA"/>
</dbReference>
<dbReference type="HAMAP" id="MF_00754">
    <property type="entry name" value="RNase_P_1"/>
    <property type="match status" value="1"/>
</dbReference>
<dbReference type="InterPro" id="IPR036980">
    <property type="entry name" value="RNase_P/MRP_Rpp29_sf"/>
</dbReference>
<dbReference type="STRING" id="572546.Arcpr_1353"/>
<comment type="function">
    <text evidence="6">Part of ribonuclease P, a protein complex that generates mature tRNA molecules by cleaving their 5'-ends.</text>
</comment>
<dbReference type="GO" id="GO:0001682">
    <property type="term" value="P:tRNA 5'-leader removal"/>
    <property type="evidence" value="ECO:0007669"/>
    <property type="project" value="UniProtKB-UniRule"/>
</dbReference>
<reference evidence="7 8" key="1">
    <citation type="journal article" date="2010" name="Stand. Genomic Sci.">
        <title>Complete genome sequence of Archaeoglobus profundus type strain (AV18).</title>
        <authorList>
            <person name="von Jan M."/>
            <person name="Lapidus A."/>
            <person name="Del Rio T.G."/>
            <person name="Copeland A."/>
            <person name="Tice H."/>
            <person name="Cheng J.F."/>
            <person name="Lucas S."/>
            <person name="Chen F."/>
            <person name="Nolan M."/>
            <person name="Goodwin L."/>
            <person name="Han C."/>
            <person name="Pitluck S."/>
            <person name="Liolios K."/>
            <person name="Ivanova N."/>
            <person name="Mavromatis K."/>
            <person name="Ovchinnikova G."/>
            <person name="Chertkov O."/>
            <person name="Pati A."/>
            <person name="Chen A."/>
            <person name="Palaniappan K."/>
            <person name="Land M."/>
            <person name="Hauser L."/>
            <person name="Chang Y.J."/>
            <person name="Jeffries C.D."/>
            <person name="Saunders E."/>
            <person name="Brettin T."/>
            <person name="Detter J.C."/>
            <person name="Chain P."/>
            <person name="Eichinger K."/>
            <person name="Huber H."/>
            <person name="Spring S."/>
            <person name="Rohde M."/>
            <person name="Goker M."/>
            <person name="Wirth R."/>
            <person name="Woyke T."/>
            <person name="Bristow J."/>
            <person name="Eisen J.A."/>
            <person name="Markowitz V."/>
            <person name="Hugenholtz P."/>
            <person name="Kyrpides N.C."/>
            <person name="Klenk H.P."/>
        </authorList>
    </citation>
    <scope>NUCLEOTIDE SEQUENCE [LARGE SCALE GENOMIC DNA]</scope>
    <source>
        <strain evidence="8">DSM 5631 / JCM 9629 / NBRC 100127 / Av18</strain>
    </source>
</reference>
<dbReference type="Pfam" id="PF01868">
    <property type="entry name" value="RNase_P-MRP_p29"/>
    <property type="match status" value="1"/>
</dbReference>
<dbReference type="InterPro" id="IPR023534">
    <property type="entry name" value="Rof/RNase_P-like"/>
</dbReference>
<evidence type="ECO:0000256" key="3">
    <source>
        <dbReference type="ARBA" id="ARBA00022722"/>
    </source>
</evidence>
<gene>
    <name evidence="6" type="primary">rnp1</name>
    <name evidence="7" type="ordered locus">Arcpr_1353</name>
</gene>
<keyword evidence="4 6" id="KW-0255">Endonuclease</keyword>
<dbReference type="GO" id="GO:0004526">
    <property type="term" value="F:ribonuclease P activity"/>
    <property type="evidence" value="ECO:0007669"/>
    <property type="project" value="UniProtKB-UniRule"/>
</dbReference>
<keyword evidence="1 6" id="KW-0963">Cytoplasm</keyword>
<keyword evidence="2 6" id="KW-0819">tRNA processing</keyword>
<evidence type="ECO:0000256" key="2">
    <source>
        <dbReference type="ARBA" id="ARBA00022694"/>
    </source>
</evidence>
<keyword evidence="5 6" id="KW-0378">Hydrolase</keyword>
<comment type="subunit">
    <text evidence="6">Consists of a catalytic RNA component and at least 4-5 protein subunits.</text>
</comment>
<name>D2RE58_ARCPA</name>
<dbReference type="GO" id="GO:0030677">
    <property type="term" value="C:ribonuclease P complex"/>
    <property type="evidence" value="ECO:0007669"/>
    <property type="project" value="UniProtKB-UniRule"/>
</dbReference>
<accession>D2RE58</accession>
<dbReference type="eggNOG" id="arCOG00784">
    <property type="taxonomic scope" value="Archaea"/>
</dbReference>
<organism evidence="7 8">
    <name type="scientific">Archaeoglobus profundus (strain DSM 5631 / JCM 9629 / NBRC 100127 / Av18)</name>
    <dbReference type="NCBI Taxonomy" id="572546"/>
    <lineage>
        <taxon>Archaea</taxon>
        <taxon>Methanobacteriati</taxon>
        <taxon>Methanobacteriota</taxon>
        <taxon>Archaeoglobi</taxon>
        <taxon>Archaeoglobales</taxon>
        <taxon>Archaeoglobaceae</taxon>
        <taxon>Archaeoglobus</taxon>
    </lineage>
</organism>
<dbReference type="InterPro" id="IPR002730">
    <property type="entry name" value="Rpp29/RNP1"/>
</dbReference>
<dbReference type="PaxDb" id="572546-Arcpr_1353"/>
<comment type="similarity">
    <text evidence="6">Belongs to the eukaryotic/archaeal RNase P protein component 1 family.</text>
</comment>
<dbReference type="Proteomes" id="UP000001901">
    <property type="component" value="Chromosome"/>
</dbReference>
<dbReference type="Gene3D" id="2.30.30.210">
    <property type="entry name" value="Ribonuclease P/MRP, subunit p29"/>
    <property type="match status" value="1"/>
</dbReference>
<keyword evidence="3 6" id="KW-0540">Nuclease</keyword>
<dbReference type="RefSeq" id="WP_012940738.1">
    <property type="nucleotide sequence ID" value="NC_013741.1"/>
</dbReference>
<dbReference type="InterPro" id="IPR023538">
    <property type="entry name" value="RNP1"/>
</dbReference>
<proteinExistence type="inferred from homology"/>
<evidence type="ECO:0000313" key="8">
    <source>
        <dbReference type="Proteomes" id="UP000001901"/>
    </source>
</evidence>
<evidence type="ECO:0000256" key="4">
    <source>
        <dbReference type="ARBA" id="ARBA00022759"/>
    </source>
</evidence>